<feature type="domain" description="Alkaline phosphatase-like protein PglZ N-terminal" evidence="3">
    <location>
        <begin position="12"/>
        <end position="103"/>
    </location>
</feature>
<dbReference type="AlphaFoldDB" id="A0A7Y7M0K8"/>
<feature type="region of interest" description="Disordered" evidence="1">
    <location>
        <begin position="677"/>
        <end position="698"/>
    </location>
</feature>
<feature type="domain" description="Alkaline phosphatase-like protein PglZ C-terminal" evidence="4">
    <location>
        <begin position="818"/>
        <end position="913"/>
    </location>
</feature>
<dbReference type="InterPro" id="IPR058881">
    <property type="entry name" value="PglZ_2nd"/>
</dbReference>
<dbReference type="InterPro" id="IPR058880">
    <property type="entry name" value="PglZ_N"/>
</dbReference>
<accession>A0A7Y7M0K8</accession>
<feature type="domain" description="Alkaline phosphatase-like protein PglZ second" evidence="2">
    <location>
        <begin position="175"/>
        <end position="327"/>
    </location>
</feature>
<dbReference type="NCBIfam" id="NF033446">
    <property type="entry name" value="BREX_PglZ_2"/>
    <property type="match status" value="1"/>
</dbReference>
<organism evidence="5 6">
    <name type="scientific">Arthrobacter wenxiniae</name>
    <dbReference type="NCBI Taxonomy" id="2713570"/>
    <lineage>
        <taxon>Bacteria</taxon>
        <taxon>Bacillati</taxon>
        <taxon>Actinomycetota</taxon>
        <taxon>Actinomycetes</taxon>
        <taxon>Micrococcales</taxon>
        <taxon>Micrococcaceae</taxon>
        <taxon>Arthrobacter</taxon>
    </lineage>
</organism>
<dbReference type="InterPro" id="IPR047992">
    <property type="entry name" value="BREX_PglZ"/>
</dbReference>
<sequence>MSAQVSVAGTVSTAVVRSLIASARKHGEQRVIGIRAVPDPSAERRFADSGEAVHVLPCISSLAVRQALLERAPQEWLIILTDRPTDDLGAGILAHFVNQRLQAPGVWDALNERFGADRIDRHLATLKKRLEVSQGLLRITPDDGWPAAPGAVLTMDHAFGTVARRRLKLADGPVDAFSVLEWTTRPDTAERVADLREFGGPELAEATLEWLTLQTGPARLPLQRLLELGRFAEALPLAFALHILTSTVGRSAQEKALTELALARLEYLWTGSGEQVTHPMLVSLGHAARSVIEAHLDSPARWHEAQTALQAADKVLSKIQAATVGHESILLPTGLSAALQRLASALSAFPETGIGAVEAFWTPVEAHRLAYPPRGSEPDPRVAPFHSAVRLARWLDGEDATPTTFADAVRLQSREHAWVDMAYNDAAAGVSDQLLAESLAHVLKLVEQKRQGHDRSFARLLTASISADEGHTTGRLDGEGDGVWHLERLLPSVVMPLARKTNALLLVLDGMSAASAAELSSTVLRGNEGWVEAIPVSSQRRGAAVAVLPTLTTLSRASLFSGELTSGGQSRELAGLAAAAKSGGIAQSVLFHKAPLDSARPGLSLHDDIATAIADSQTGLVACVLNTIDDALDKSDPAGTTWTPEAIRHLRPLLSHAMAAGRVVVLTSDHGHIVERRRGEMRSVGGASSARSRSVEGAASDDEILVQGRRVMAEGGQAILAVDETLRYGPIKAGYHGGASPAEVVVPVVVLAPMDKVPAGWKEAPLQEPLWWSVAATSAMAPTQTGNAGLIATDKGNTASLFGELDAQPVPETLARIGGGIIVSATYKAQKNIAGRLAVADGQVETLLNALAAAPATRLTKEASAVVLQVPPTRMGGAIAQLQKLLNVEGYGVLRVDGAQLVLDVPMLREQFGVTDHG</sequence>
<protein>
    <submittedName>
        <fullName evidence="5">BREX-2 system phosphatase PglZ</fullName>
    </submittedName>
</protein>
<evidence type="ECO:0000259" key="2">
    <source>
        <dbReference type="Pfam" id="PF25861"/>
    </source>
</evidence>
<evidence type="ECO:0000259" key="3">
    <source>
        <dbReference type="Pfam" id="PF25862"/>
    </source>
</evidence>
<reference evidence="5 6" key="1">
    <citation type="submission" date="2020-02" db="EMBL/GenBank/DDBJ databases">
        <title>Genome sequence of strain AETb3-4.</title>
        <authorList>
            <person name="Gao J."/>
            <person name="Zhang X."/>
        </authorList>
    </citation>
    <scope>NUCLEOTIDE SEQUENCE [LARGE SCALE GENOMIC DNA]</scope>
    <source>
        <strain evidence="5 6">AETb3-4</strain>
    </source>
</reference>
<keyword evidence="6" id="KW-1185">Reference proteome</keyword>
<dbReference type="EMBL" id="JAAMFM010000025">
    <property type="protein sequence ID" value="NVM96159.1"/>
    <property type="molecule type" value="Genomic_DNA"/>
</dbReference>
<name>A0A7Y7M0K8_9MICC</name>
<dbReference type="Pfam" id="PF25862">
    <property type="entry name" value="PglZ_1st"/>
    <property type="match status" value="1"/>
</dbReference>
<evidence type="ECO:0000256" key="1">
    <source>
        <dbReference type="SAM" id="MobiDB-lite"/>
    </source>
</evidence>
<gene>
    <name evidence="5" type="primary">pglZ</name>
    <name evidence="5" type="ORF">G6034_14865</name>
</gene>
<evidence type="ECO:0000313" key="5">
    <source>
        <dbReference type="EMBL" id="NVM96159.1"/>
    </source>
</evidence>
<dbReference type="Pfam" id="PF25861">
    <property type="entry name" value="PglZ_2nd"/>
    <property type="match status" value="1"/>
</dbReference>
<evidence type="ECO:0000313" key="6">
    <source>
        <dbReference type="Proteomes" id="UP000543556"/>
    </source>
</evidence>
<feature type="compositionally biased region" description="Low complexity" evidence="1">
    <location>
        <begin position="682"/>
        <end position="698"/>
    </location>
</feature>
<dbReference type="Pfam" id="PF25863">
    <property type="entry name" value="PglZ_C"/>
    <property type="match status" value="1"/>
</dbReference>
<dbReference type="InterPro" id="IPR058882">
    <property type="entry name" value="PglZ_C"/>
</dbReference>
<evidence type="ECO:0000259" key="4">
    <source>
        <dbReference type="Pfam" id="PF25863"/>
    </source>
</evidence>
<comment type="caution">
    <text evidence="5">The sequence shown here is derived from an EMBL/GenBank/DDBJ whole genome shotgun (WGS) entry which is preliminary data.</text>
</comment>
<proteinExistence type="predicted"/>
<dbReference type="Proteomes" id="UP000543556">
    <property type="component" value="Unassembled WGS sequence"/>
</dbReference>
<dbReference type="RefSeq" id="WP_176635884.1">
    <property type="nucleotide sequence ID" value="NZ_JAAMFM010000025.1"/>
</dbReference>
<dbReference type="Pfam" id="PF08665">
    <property type="entry name" value="PglZ"/>
    <property type="match status" value="1"/>
</dbReference>